<feature type="compositionally biased region" description="Basic and acidic residues" evidence="2">
    <location>
        <begin position="102"/>
        <end position="111"/>
    </location>
</feature>
<reference evidence="3 4" key="1">
    <citation type="journal article" date="2017" name="Gigascience">
        <title>Genome sequence of the small brown planthopper, Laodelphax striatellus.</title>
        <authorList>
            <person name="Zhu J."/>
            <person name="Jiang F."/>
            <person name="Wang X."/>
            <person name="Yang P."/>
            <person name="Bao Y."/>
            <person name="Zhao W."/>
            <person name="Wang W."/>
            <person name="Lu H."/>
            <person name="Wang Q."/>
            <person name="Cui N."/>
            <person name="Li J."/>
            <person name="Chen X."/>
            <person name="Luo L."/>
            <person name="Yu J."/>
            <person name="Kang L."/>
            <person name="Cui F."/>
        </authorList>
    </citation>
    <scope>NUCLEOTIDE SEQUENCE [LARGE SCALE GENOMIC DNA]</scope>
    <source>
        <strain evidence="3">Lst14</strain>
    </source>
</reference>
<gene>
    <name evidence="3" type="ORF">LSTR_LSTR005197</name>
</gene>
<dbReference type="InterPro" id="IPR001356">
    <property type="entry name" value="HD"/>
</dbReference>
<evidence type="ECO:0000313" key="4">
    <source>
        <dbReference type="Proteomes" id="UP000291343"/>
    </source>
</evidence>
<dbReference type="EMBL" id="QKKF02004753">
    <property type="protein sequence ID" value="RZF47119.1"/>
    <property type="molecule type" value="Genomic_DNA"/>
</dbReference>
<dbReference type="Gene3D" id="1.10.10.60">
    <property type="entry name" value="Homeodomain-like"/>
    <property type="match status" value="1"/>
</dbReference>
<proteinExistence type="predicted"/>
<keyword evidence="4" id="KW-1185">Reference proteome</keyword>
<feature type="compositionally biased region" description="Basic and acidic residues" evidence="2">
    <location>
        <begin position="45"/>
        <end position="73"/>
    </location>
</feature>
<dbReference type="SUPFAM" id="SSF46689">
    <property type="entry name" value="Homeodomain-like"/>
    <property type="match status" value="1"/>
</dbReference>
<organism evidence="3 4">
    <name type="scientific">Laodelphax striatellus</name>
    <name type="common">Small brown planthopper</name>
    <name type="synonym">Delphax striatella</name>
    <dbReference type="NCBI Taxonomy" id="195883"/>
    <lineage>
        <taxon>Eukaryota</taxon>
        <taxon>Metazoa</taxon>
        <taxon>Ecdysozoa</taxon>
        <taxon>Arthropoda</taxon>
        <taxon>Hexapoda</taxon>
        <taxon>Insecta</taxon>
        <taxon>Pterygota</taxon>
        <taxon>Neoptera</taxon>
        <taxon>Paraneoptera</taxon>
        <taxon>Hemiptera</taxon>
        <taxon>Auchenorrhyncha</taxon>
        <taxon>Fulgoroidea</taxon>
        <taxon>Delphacidae</taxon>
        <taxon>Criomorphinae</taxon>
        <taxon>Laodelphax</taxon>
    </lineage>
</organism>
<dbReference type="SMR" id="A0A482XNZ5"/>
<dbReference type="GO" id="GO:0005634">
    <property type="term" value="C:nucleus"/>
    <property type="evidence" value="ECO:0007669"/>
    <property type="project" value="UniProtKB-SubCell"/>
</dbReference>
<dbReference type="CDD" id="cd00086">
    <property type="entry name" value="homeodomain"/>
    <property type="match status" value="1"/>
</dbReference>
<dbReference type="STRING" id="195883.A0A482XNZ5"/>
<dbReference type="AlphaFoldDB" id="A0A482XNZ5"/>
<dbReference type="InParanoid" id="A0A482XNZ5"/>
<evidence type="ECO:0000313" key="3">
    <source>
        <dbReference type="EMBL" id="RZF47119.1"/>
    </source>
</evidence>
<comment type="subcellular location">
    <subcellularLocation>
        <location evidence="1">Nucleus</location>
    </subcellularLocation>
</comment>
<sequence>MIPNPTHARVQTITHFLPFTTTFPLKRKVWFQNQRAKMKKIQKKQRLEPKNSGKDSDGGDDIKNDKPKMKEEEASPCSGGAGGFVNDSCSDTEGAHGLDGPGEAHFKGHHDDPFYKDMIDADGVGPPRQFLHSGENFIGVQGFCGSGGENMTGASLNPIDRLYSMQNSYFCGEEQLLDQ</sequence>
<evidence type="ECO:0000256" key="2">
    <source>
        <dbReference type="SAM" id="MobiDB-lite"/>
    </source>
</evidence>
<evidence type="ECO:0008006" key="5">
    <source>
        <dbReference type="Google" id="ProtNLM"/>
    </source>
</evidence>
<protein>
    <recommendedName>
        <fullName evidence="5">Homeobox domain-containing protein</fullName>
    </recommendedName>
</protein>
<dbReference type="OrthoDB" id="10068367at2759"/>
<evidence type="ECO:0000256" key="1">
    <source>
        <dbReference type="ARBA" id="ARBA00004123"/>
    </source>
</evidence>
<dbReference type="GO" id="GO:0003677">
    <property type="term" value="F:DNA binding"/>
    <property type="evidence" value="ECO:0007669"/>
    <property type="project" value="InterPro"/>
</dbReference>
<accession>A0A482XNZ5</accession>
<dbReference type="InterPro" id="IPR009057">
    <property type="entry name" value="Homeodomain-like_sf"/>
</dbReference>
<name>A0A482XNZ5_LAOST</name>
<feature type="region of interest" description="Disordered" evidence="2">
    <location>
        <begin position="36"/>
        <end position="111"/>
    </location>
</feature>
<dbReference type="Proteomes" id="UP000291343">
    <property type="component" value="Unassembled WGS sequence"/>
</dbReference>
<comment type="caution">
    <text evidence="3">The sequence shown here is derived from an EMBL/GenBank/DDBJ whole genome shotgun (WGS) entry which is preliminary data.</text>
</comment>